<evidence type="ECO:0000259" key="1">
    <source>
        <dbReference type="Pfam" id="PF00535"/>
    </source>
</evidence>
<name>A0A6C0ESM2_9ZZZZ</name>
<dbReference type="SUPFAM" id="SSF53448">
    <property type="entry name" value="Nucleotide-diphospho-sugar transferases"/>
    <property type="match status" value="1"/>
</dbReference>
<dbReference type="AlphaFoldDB" id="A0A6C0ESM2"/>
<feature type="domain" description="Glycosyltransferase 2-like" evidence="1">
    <location>
        <begin position="240"/>
        <end position="372"/>
    </location>
</feature>
<accession>A0A6C0ESM2</accession>
<organism evidence="2">
    <name type="scientific">viral metagenome</name>
    <dbReference type="NCBI Taxonomy" id="1070528"/>
    <lineage>
        <taxon>unclassified sequences</taxon>
        <taxon>metagenomes</taxon>
        <taxon>organismal metagenomes</taxon>
    </lineage>
</organism>
<dbReference type="InterPro" id="IPR029044">
    <property type="entry name" value="Nucleotide-diphossugar_trans"/>
</dbReference>
<dbReference type="CDD" id="cd00761">
    <property type="entry name" value="Glyco_tranf_GTA_type"/>
    <property type="match status" value="1"/>
</dbReference>
<dbReference type="InterPro" id="IPR001173">
    <property type="entry name" value="Glyco_trans_2-like"/>
</dbReference>
<reference evidence="2" key="1">
    <citation type="journal article" date="2020" name="Nature">
        <title>Giant virus diversity and host interactions through global metagenomics.</title>
        <authorList>
            <person name="Schulz F."/>
            <person name="Roux S."/>
            <person name="Paez-Espino D."/>
            <person name="Jungbluth S."/>
            <person name="Walsh D.A."/>
            <person name="Denef V.J."/>
            <person name="McMahon K.D."/>
            <person name="Konstantinidis K.T."/>
            <person name="Eloe-Fadrosh E.A."/>
            <person name="Kyrpides N.C."/>
            <person name="Woyke T."/>
        </authorList>
    </citation>
    <scope>NUCLEOTIDE SEQUENCE</scope>
    <source>
        <strain evidence="2">GVMAG-M-3300009155-2</strain>
    </source>
</reference>
<dbReference type="EMBL" id="MN738917">
    <property type="protein sequence ID" value="QHT31280.1"/>
    <property type="molecule type" value="Genomic_DNA"/>
</dbReference>
<proteinExistence type="predicted"/>
<dbReference type="Pfam" id="PF00535">
    <property type="entry name" value="Glycos_transf_2"/>
    <property type="match status" value="1"/>
</dbReference>
<dbReference type="PANTHER" id="PTHR43685">
    <property type="entry name" value="GLYCOSYLTRANSFERASE"/>
    <property type="match status" value="1"/>
</dbReference>
<evidence type="ECO:0000313" key="2">
    <source>
        <dbReference type="EMBL" id="QHT31280.1"/>
    </source>
</evidence>
<dbReference type="InterPro" id="IPR050834">
    <property type="entry name" value="Glycosyltransf_2"/>
</dbReference>
<dbReference type="Gene3D" id="3.90.550.10">
    <property type="entry name" value="Spore Coat Polysaccharide Biosynthesis Protein SpsA, Chain A"/>
    <property type="match status" value="1"/>
</dbReference>
<dbReference type="PANTHER" id="PTHR43685:SF11">
    <property type="entry name" value="GLYCOSYLTRANSFERASE TAGX-RELATED"/>
    <property type="match status" value="1"/>
</dbReference>
<sequence>MNNDFINIINNKYHIFLINITKRYGRLLLMNYKLSKINIQYKIIDIPDIRQLENTNSYQDNVLLLTYKKICNTIPENNNKNIIIFEDCIVFHKDFVKELQSKIRDIEKNDIIFLNSHIGRYGTILKPIIINKIRQQLKYTSLTSLLNIETLINNIISDNKLNSCIFTPNLVIPQLEETDTTDNMLASYSYMKITSTFEDIYNNITTNKVSLRKLITQIDNELSNMNISRIIENKNKSFVFIIPSYNNASYYKKNLESVFIQRYPFWRIIYIDDSSTDDTYNLVSKYIIEKNFQNKVTLIKNKQNMKQAYSRYIGYNMCQDDEICCMLDGDDWLFDENVLIKLNEIYKRENLLVSYGNFYYFQENKITNLSGFQEYTKEEIKQNKYRHKWISQHLRTCEASLLKTIPKSYLKYENEWLKCSTDIAEMWWVLEISQGRHANVQFPTYVYNKDASLTYENSFYNKDKHIYWRIYRENVSIYLKNYKHVISN</sequence>
<protein>
    <recommendedName>
        <fullName evidence="1">Glycosyltransferase 2-like domain-containing protein</fullName>
    </recommendedName>
</protein>